<dbReference type="Proteomes" id="UP000617681">
    <property type="component" value="Chromosome"/>
</dbReference>
<evidence type="ECO:0000256" key="5">
    <source>
        <dbReference type="PROSITE-ProRule" id="PRU01240"/>
    </source>
</evidence>
<feature type="region of interest" description="Disordered" evidence="7">
    <location>
        <begin position="155"/>
        <end position="195"/>
    </location>
</feature>
<evidence type="ECO:0000256" key="7">
    <source>
        <dbReference type="SAM" id="MobiDB-lite"/>
    </source>
</evidence>
<dbReference type="RefSeq" id="WP_005390462.1">
    <property type="nucleotide sequence ID" value="NZ_CP069485.1"/>
</dbReference>
<comment type="similarity">
    <text evidence="1 5 6">Belongs to the peptidase S8 family.</text>
</comment>
<dbReference type="GO" id="GO:0006508">
    <property type="term" value="P:proteolysis"/>
    <property type="evidence" value="ECO:0007669"/>
    <property type="project" value="UniProtKB-KW"/>
</dbReference>
<evidence type="ECO:0000256" key="2">
    <source>
        <dbReference type="ARBA" id="ARBA00022670"/>
    </source>
</evidence>
<keyword evidence="8" id="KW-0812">Transmembrane</keyword>
<evidence type="ECO:0000313" key="11">
    <source>
        <dbReference type="Proteomes" id="UP000617681"/>
    </source>
</evidence>
<dbReference type="PROSITE" id="PS51892">
    <property type="entry name" value="SUBTILASE"/>
    <property type="match status" value="1"/>
</dbReference>
<dbReference type="Gene3D" id="3.40.50.200">
    <property type="entry name" value="Peptidase S8/S53 domain"/>
    <property type="match status" value="1"/>
</dbReference>
<feature type="active site" description="Charge relay system" evidence="5">
    <location>
        <position position="348"/>
    </location>
</feature>
<dbReference type="InterPro" id="IPR000209">
    <property type="entry name" value="Peptidase_S8/S53_dom"/>
</dbReference>
<proteinExistence type="inferred from homology"/>
<accession>A0AAX1LAT8</accession>
<evidence type="ECO:0000256" key="8">
    <source>
        <dbReference type="SAM" id="Phobius"/>
    </source>
</evidence>
<keyword evidence="4 5" id="KW-0720">Serine protease</keyword>
<dbReference type="GO" id="GO:0004252">
    <property type="term" value="F:serine-type endopeptidase activity"/>
    <property type="evidence" value="ECO:0007669"/>
    <property type="project" value="UniProtKB-UniRule"/>
</dbReference>
<dbReference type="PANTHER" id="PTHR43806:SF11">
    <property type="entry name" value="CEREVISIN-RELATED"/>
    <property type="match status" value="1"/>
</dbReference>
<feature type="region of interest" description="Disordered" evidence="7">
    <location>
        <begin position="33"/>
        <end position="79"/>
    </location>
</feature>
<dbReference type="PRINTS" id="PR00723">
    <property type="entry name" value="SUBTILISIN"/>
</dbReference>
<dbReference type="PANTHER" id="PTHR43806">
    <property type="entry name" value="PEPTIDASE S8"/>
    <property type="match status" value="1"/>
</dbReference>
<evidence type="ECO:0000256" key="6">
    <source>
        <dbReference type="RuleBase" id="RU003355"/>
    </source>
</evidence>
<dbReference type="PROSITE" id="PS00138">
    <property type="entry name" value="SUBTILASE_SER"/>
    <property type="match status" value="1"/>
</dbReference>
<dbReference type="InterPro" id="IPR015500">
    <property type="entry name" value="Peptidase_S8_subtilisin-rel"/>
</dbReference>
<gene>
    <name evidence="10" type="ORF">I6J21_02920</name>
</gene>
<organism evidence="10 11">
    <name type="scientific">Corynebacterium glucuronolyticum</name>
    <dbReference type="NCBI Taxonomy" id="39791"/>
    <lineage>
        <taxon>Bacteria</taxon>
        <taxon>Bacillati</taxon>
        <taxon>Actinomycetota</taxon>
        <taxon>Actinomycetes</taxon>
        <taxon>Mycobacteriales</taxon>
        <taxon>Corynebacteriaceae</taxon>
        <taxon>Corynebacterium</taxon>
    </lineage>
</organism>
<feature type="active site" description="Charge relay system" evidence="5">
    <location>
        <position position="144"/>
    </location>
</feature>
<sequence length="446" mass="45225">MRVRHLPARLGERCLAFALLTILGLMAVEASAQEEPRPSPTSQVESTPPADFTSAPEPTSPKGSACPDGDPVPVPAGPSDVARATALSASLHAAHRFATGAGVTVAVIDTGITPHPLLPELVDAGTFLDPPFSPTGALTDCEGHGTAVASIIGLRTPASASSGRGGGSGEGRGEGGGERAGGGKSSGGDDVKKPVGVAPDVRLIAIKQSATETGGTLDSLGHAINRALDEHADVINLSVSSCLSRTTTLAPGVLQEAIDRAEREGAVIVAAAGNIAGDCPADSISYPAHFPTVIAVSALNTPSVIAEYSLDLGGKRPVGAPGTASIAASTSGHGYATATDKTEFQGTSFAAPVITGFVALLKERYPHATPEELRALVYSAAHPVTGALDVQESVDKLEEERQTARQPEPISATTTEEAGTWWPLAVLIGFALGGLIIAAARKPPQR</sequence>
<evidence type="ECO:0000256" key="3">
    <source>
        <dbReference type="ARBA" id="ARBA00022801"/>
    </source>
</evidence>
<evidence type="ECO:0000259" key="9">
    <source>
        <dbReference type="Pfam" id="PF00082"/>
    </source>
</evidence>
<feature type="domain" description="Peptidase S8/S53" evidence="9">
    <location>
        <begin position="100"/>
        <end position="386"/>
    </location>
</feature>
<evidence type="ECO:0000256" key="1">
    <source>
        <dbReference type="ARBA" id="ARBA00011073"/>
    </source>
</evidence>
<dbReference type="Pfam" id="PF00082">
    <property type="entry name" value="Peptidase_S8"/>
    <property type="match status" value="1"/>
</dbReference>
<protein>
    <submittedName>
        <fullName evidence="10">S8 family serine peptidase</fullName>
    </submittedName>
</protein>
<evidence type="ECO:0000256" key="4">
    <source>
        <dbReference type="ARBA" id="ARBA00022825"/>
    </source>
</evidence>
<reference evidence="10" key="1">
    <citation type="submission" date="2021-02" db="EMBL/GenBank/DDBJ databases">
        <title>FDA dAtabase for Regulatory Grade micrObial Sequences (FDA-ARGOS): Supporting development and validation of Infectious Disease Dx tests.</title>
        <authorList>
            <person name="Sproer C."/>
            <person name="Gronow S."/>
            <person name="Severitt S."/>
            <person name="Schroder I."/>
            <person name="Tallon L."/>
            <person name="Sadzewicz L."/>
            <person name="Zhao X."/>
            <person name="Boylan J."/>
            <person name="Ott S."/>
            <person name="Bowen H."/>
            <person name="Vavikolanu K."/>
            <person name="Mehta A."/>
            <person name="Aluvathingal J."/>
            <person name="Nadendla S."/>
            <person name="Lowell S."/>
            <person name="Myers T."/>
            <person name="Yan Y."/>
            <person name="Sichtig H."/>
        </authorList>
    </citation>
    <scope>NUCLEOTIDE SEQUENCE</scope>
    <source>
        <strain evidence="10">FDAARGOS_1191</strain>
    </source>
</reference>
<keyword evidence="3 5" id="KW-0378">Hydrolase</keyword>
<name>A0AAX1LAT8_9CORY</name>
<dbReference type="InterPro" id="IPR023827">
    <property type="entry name" value="Peptidase_S8_Asp-AS"/>
</dbReference>
<feature type="active site" description="Charge relay system" evidence="5">
    <location>
        <position position="109"/>
    </location>
</feature>
<dbReference type="InterPro" id="IPR023828">
    <property type="entry name" value="Peptidase_S8_Ser-AS"/>
</dbReference>
<dbReference type="InterPro" id="IPR036852">
    <property type="entry name" value="Peptidase_S8/S53_dom_sf"/>
</dbReference>
<keyword evidence="2 5" id="KW-0645">Protease</keyword>
<evidence type="ECO:0000313" key="10">
    <source>
        <dbReference type="EMBL" id="QRP71127.1"/>
    </source>
</evidence>
<dbReference type="SUPFAM" id="SSF52743">
    <property type="entry name" value="Subtilisin-like"/>
    <property type="match status" value="1"/>
</dbReference>
<dbReference type="EMBL" id="CP069534">
    <property type="protein sequence ID" value="QRP71127.1"/>
    <property type="molecule type" value="Genomic_DNA"/>
</dbReference>
<keyword evidence="8" id="KW-1133">Transmembrane helix</keyword>
<keyword evidence="8" id="KW-0472">Membrane</keyword>
<dbReference type="AlphaFoldDB" id="A0AAX1LAT8"/>
<dbReference type="InterPro" id="IPR050131">
    <property type="entry name" value="Peptidase_S8_subtilisin-like"/>
</dbReference>
<dbReference type="PROSITE" id="PS00136">
    <property type="entry name" value="SUBTILASE_ASP"/>
    <property type="match status" value="1"/>
</dbReference>
<feature type="transmembrane region" description="Helical" evidence="8">
    <location>
        <begin position="421"/>
        <end position="440"/>
    </location>
</feature>